<organism evidence="11 12">
    <name type="scientific">Tolypocladium ophioglossoides (strain CBS 100239)</name>
    <name type="common">Snaketongue truffleclub</name>
    <name type="synonym">Elaphocordyceps ophioglossoides</name>
    <dbReference type="NCBI Taxonomy" id="1163406"/>
    <lineage>
        <taxon>Eukaryota</taxon>
        <taxon>Fungi</taxon>
        <taxon>Dikarya</taxon>
        <taxon>Ascomycota</taxon>
        <taxon>Pezizomycotina</taxon>
        <taxon>Sordariomycetes</taxon>
        <taxon>Hypocreomycetidae</taxon>
        <taxon>Hypocreales</taxon>
        <taxon>Ophiocordycipitaceae</taxon>
        <taxon>Tolypocladium</taxon>
    </lineage>
</organism>
<dbReference type="GO" id="GO:0003910">
    <property type="term" value="F:DNA ligase (ATP) activity"/>
    <property type="evidence" value="ECO:0007669"/>
    <property type="project" value="UniProtKB-EC"/>
</dbReference>
<dbReference type="InterPro" id="IPR016059">
    <property type="entry name" value="DNA_ligase_ATP-dep_CS"/>
</dbReference>
<evidence type="ECO:0000256" key="3">
    <source>
        <dbReference type="ARBA" id="ARBA00022705"/>
    </source>
</evidence>
<keyword evidence="7" id="KW-0227">DNA damage</keyword>
<dbReference type="CDD" id="cd07900">
    <property type="entry name" value="Adenylation_DNA_ligase_I_Euk"/>
    <property type="match status" value="1"/>
</dbReference>
<evidence type="ECO:0000256" key="1">
    <source>
        <dbReference type="ARBA" id="ARBA00007572"/>
    </source>
</evidence>
<dbReference type="Pfam" id="PF01068">
    <property type="entry name" value="DNA_ligase_A_M"/>
    <property type="match status" value="1"/>
</dbReference>
<dbReference type="OrthoDB" id="206088at2759"/>
<evidence type="ECO:0000256" key="4">
    <source>
        <dbReference type="ARBA" id="ARBA00022741"/>
    </source>
</evidence>
<dbReference type="Pfam" id="PF04675">
    <property type="entry name" value="DNA_ligase_A_N"/>
    <property type="match status" value="1"/>
</dbReference>
<dbReference type="Gene3D" id="3.30.470.30">
    <property type="entry name" value="DNA ligase/mRNA capping enzyme"/>
    <property type="match status" value="1"/>
</dbReference>
<keyword evidence="5 7" id="KW-0067">ATP-binding</keyword>
<evidence type="ECO:0000259" key="10">
    <source>
        <dbReference type="PROSITE" id="PS50160"/>
    </source>
</evidence>
<comment type="catalytic activity">
    <reaction evidence="6 7">
        <text>ATP + (deoxyribonucleotide)n-3'-hydroxyl + 5'-phospho-(deoxyribonucleotide)m = (deoxyribonucleotide)n+m + AMP + diphosphate.</text>
        <dbReference type="EC" id="6.5.1.1"/>
    </reaction>
</comment>
<dbReference type="InterPro" id="IPR012310">
    <property type="entry name" value="DNA_ligase_ATP-dep_cent"/>
</dbReference>
<feature type="region of interest" description="Disordered" evidence="9">
    <location>
        <begin position="1"/>
        <end position="134"/>
    </location>
</feature>
<feature type="region of interest" description="Disordered" evidence="9">
    <location>
        <begin position="854"/>
        <end position="875"/>
    </location>
</feature>
<evidence type="ECO:0000256" key="6">
    <source>
        <dbReference type="ARBA" id="ARBA00034003"/>
    </source>
</evidence>
<dbReference type="SUPFAM" id="SSF50249">
    <property type="entry name" value="Nucleic acid-binding proteins"/>
    <property type="match status" value="1"/>
</dbReference>
<dbReference type="GO" id="GO:0006310">
    <property type="term" value="P:DNA recombination"/>
    <property type="evidence" value="ECO:0007669"/>
    <property type="project" value="UniProtKB-KW"/>
</dbReference>
<dbReference type="GO" id="GO:0005634">
    <property type="term" value="C:nucleus"/>
    <property type="evidence" value="ECO:0007669"/>
    <property type="project" value="TreeGrafter"/>
</dbReference>
<feature type="region of interest" description="Disordered" evidence="9">
    <location>
        <begin position="634"/>
        <end position="674"/>
    </location>
</feature>
<keyword evidence="12" id="KW-1185">Reference proteome</keyword>
<dbReference type="PROSITE" id="PS00697">
    <property type="entry name" value="DNA_LIGASE_A1"/>
    <property type="match status" value="1"/>
</dbReference>
<keyword evidence="4 7" id="KW-0547">Nucleotide-binding</keyword>
<keyword evidence="7" id="KW-0234">DNA repair</keyword>
<dbReference type="InterPro" id="IPR036599">
    <property type="entry name" value="DNA_ligase_N_sf"/>
</dbReference>
<evidence type="ECO:0000256" key="9">
    <source>
        <dbReference type="SAM" id="MobiDB-lite"/>
    </source>
</evidence>
<evidence type="ECO:0000313" key="11">
    <source>
        <dbReference type="EMBL" id="KND92925.1"/>
    </source>
</evidence>
<evidence type="ECO:0000256" key="2">
    <source>
        <dbReference type="ARBA" id="ARBA00022598"/>
    </source>
</evidence>
<dbReference type="InterPro" id="IPR012340">
    <property type="entry name" value="NA-bd_OB-fold"/>
</dbReference>
<comment type="caution">
    <text evidence="11">The sequence shown here is derived from an EMBL/GenBank/DDBJ whole genome shotgun (WGS) entry which is preliminary data.</text>
</comment>
<dbReference type="CDD" id="cd07969">
    <property type="entry name" value="OBF_DNA_ligase_I"/>
    <property type="match status" value="1"/>
</dbReference>
<dbReference type="Gene3D" id="1.10.3260.10">
    <property type="entry name" value="DNA ligase, ATP-dependent, N-terminal domain"/>
    <property type="match status" value="1"/>
</dbReference>
<dbReference type="Pfam" id="PF04679">
    <property type="entry name" value="DNA_ligase_A_C"/>
    <property type="match status" value="1"/>
</dbReference>
<dbReference type="EMBL" id="LFRF01000004">
    <property type="protein sequence ID" value="KND92925.1"/>
    <property type="molecule type" value="Genomic_DNA"/>
</dbReference>
<dbReference type="SUPFAM" id="SSF117018">
    <property type="entry name" value="ATP-dependent DNA ligase DNA-binding domain"/>
    <property type="match status" value="1"/>
</dbReference>
<dbReference type="GO" id="GO:0006281">
    <property type="term" value="P:DNA repair"/>
    <property type="evidence" value="ECO:0007669"/>
    <property type="project" value="UniProtKB-KW"/>
</dbReference>
<feature type="compositionally biased region" description="Acidic residues" evidence="9">
    <location>
        <begin position="866"/>
        <end position="875"/>
    </location>
</feature>
<evidence type="ECO:0000256" key="5">
    <source>
        <dbReference type="ARBA" id="ARBA00022840"/>
    </source>
</evidence>
<dbReference type="Proteomes" id="UP000036947">
    <property type="component" value="Unassembled WGS sequence"/>
</dbReference>
<keyword evidence="2 7" id="KW-0436">Ligase</keyword>
<proteinExistence type="inferred from homology"/>
<dbReference type="EC" id="6.5.1.1" evidence="7"/>
<dbReference type="Gene3D" id="2.40.50.140">
    <property type="entry name" value="Nucleic acid-binding proteins"/>
    <property type="match status" value="1"/>
</dbReference>
<dbReference type="InterPro" id="IPR000977">
    <property type="entry name" value="DNA_ligase_ATP-dep"/>
</dbReference>
<dbReference type="PANTHER" id="PTHR45674:SF9">
    <property type="entry name" value="DNA LIGASE 3"/>
    <property type="match status" value="1"/>
</dbReference>
<protein>
    <recommendedName>
        <fullName evidence="7">DNA ligase</fullName>
        <ecNumber evidence="7">6.5.1.1</ecNumber>
    </recommendedName>
</protein>
<dbReference type="GO" id="GO:0005524">
    <property type="term" value="F:ATP binding"/>
    <property type="evidence" value="ECO:0007669"/>
    <property type="project" value="UniProtKB-KW"/>
</dbReference>
<dbReference type="GO" id="GO:0071897">
    <property type="term" value="P:DNA biosynthetic process"/>
    <property type="evidence" value="ECO:0007669"/>
    <property type="project" value="InterPro"/>
</dbReference>
<dbReference type="SUPFAM" id="SSF56091">
    <property type="entry name" value="DNA ligase/mRNA capping enzyme, catalytic domain"/>
    <property type="match status" value="1"/>
</dbReference>
<feature type="domain" description="ATP-dependent DNA ligase family profile" evidence="10">
    <location>
        <begin position="537"/>
        <end position="728"/>
    </location>
</feature>
<feature type="compositionally biased region" description="Low complexity" evidence="9">
    <location>
        <begin position="50"/>
        <end position="66"/>
    </location>
</feature>
<gene>
    <name evidence="11" type="ORF">TOPH_02058</name>
</gene>
<dbReference type="InterPro" id="IPR012309">
    <property type="entry name" value="DNA_ligase_ATP-dep_C"/>
</dbReference>
<comment type="similarity">
    <text evidence="1 8">Belongs to the ATP-dependent DNA ligase family.</text>
</comment>
<dbReference type="STRING" id="1163406.A0A0L0NGR2"/>
<keyword evidence="7" id="KW-0233">DNA recombination</keyword>
<dbReference type="FunFam" id="2.40.50.140:FF:000062">
    <property type="entry name" value="DNA ligase"/>
    <property type="match status" value="1"/>
</dbReference>
<name>A0A0L0NGR2_TOLOC</name>
<evidence type="ECO:0000256" key="7">
    <source>
        <dbReference type="RuleBase" id="RU000617"/>
    </source>
</evidence>
<dbReference type="InterPro" id="IPR050191">
    <property type="entry name" value="ATP-dep_DNA_ligase"/>
</dbReference>
<reference evidence="11 12" key="1">
    <citation type="journal article" date="2015" name="BMC Genomics">
        <title>The genome of the truffle-parasite Tolypocladium ophioglossoides and the evolution of antifungal peptaibiotics.</title>
        <authorList>
            <person name="Quandt C.A."/>
            <person name="Bushley K.E."/>
            <person name="Spatafora J.W."/>
        </authorList>
    </citation>
    <scope>NUCLEOTIDE SEQUENCE [LARGE SCALE GENOMIC DNA]</scope>
    <source>
        <strain evidence="11 12">CBS 100239</strain>
    </source>
</reference>
<dbReference type="FunFam" id="3.30.470.30:FF:000018">
    <property type="entry name" value="DNA ligase"/>
    <property type="match status" value="1"/>
</dbReference>
<evidence type="ECO:0000313" key="12">
    <source>
        <dbReference type="Proteomes" id="UP000036947"/>
    </source>
</evidence>
<dbReference type="GO" id="GO:0003677">
    <property type="term" value="F:DNA binding"/>
    <property type="evidence" value="ECO:0007669"/>
    <property type="project" value="InterPro"/>
</dbReference>
<keyword evidence="3" id="KW-0235">DNA replication</keyword>
<sequence length="875" mass="96706">MLTPWPCKQRRSGTMSSPAKKRKLNNGNKSASAQPRGLEYFFSKQRQNDSAAASSSASTAPSGGATEFSDEELARKLQAEWDQEIAGKARNATPSTKDEVKGEYQGTLSQDDAPKGPKPLVPDASASMEPNGTSKTTLTLQSTGMAEDAVTSSIPLDESPLIFEPCKYVSQLQEHWASEGGNASYGLLTRCFVLVSATTSRIKIVDTLVNCLRVLIEGDPGSLLPAVWLATNSISPPYISLELGLGGSAISKALRQVCGLDNRALKAIYDKYGDAGDVAFEAKKKQSFTLRKPKPLTIKGVYQSLVKIATSQGQGSNQVKQRIVDRLLQDARGGEESRFIVRTLCQHLRIGAVKTTMLIALSRAFLLSRPPNAEYPPKSIPELSKLKKDELAEVWGRAEETDDLIPVLLEIGVTEELPVRCGLTLHIPLRPMLGSITRDLSEMLTKLQGRDFACEFKYDGQRAQIHCDEQGKVSIFSRHLELMTDKYPDLVELVPRIRGEGVGSFIMEGEVVAVDGETGELKNFQTLTNRARKDVAIGSIKIDVCLFSFDLMYLNGQPLLDRPFRERRELLRSLFTEVPHHFTWVKSLNATSGDSESVLDFFKSATESKCEGIMVKILDNLPAVPYLGDAEGQLHEDTEKLSTPKSRSKSKQKAKNGPAADGEEKKAKSRRKPLLATYEPDKRLDSWLKVKKDYNSGFDTLDLIPIAGWHGQGRKAKWWSPILLAVRNEETGTLEAVCKCISGFTDAFYKEKKEFYDDGGESGEAKNTRSHKPGFIEYSGPSPDVWFEPQEVWEMAFADITLSPTYTAAIGLVSDERGLSLRFPRFLKKRDDKSIEEASTNDFLAGLWRKQEAKAVTEQGSKAQPEDDDGEEDHG</sequence>
<dbReference type="NCBIfam" id="TIGR00574">
    <property type="entry name" value="dnl1"/>
    <property type="match status" value="1"/>
</dbReference>
<dbReference type="PANTHER" id="PTHR45674">
    <property type="entry name" value="DNA LIGASE 1/3 FAMILY MEMBER"/>
    <property type="match status" value="1"/>
</dbReference>
<dbReference type="GO" id="GO:0006273">
    <property type="term" value="P:lagging strand elongation"/>
    <property type="evidence" value="ECO:0007669"/>
    <property type="project" value="TreeGrafter"/>
</dbReference>
<evidence type="ECO:0000256" key="8">
    <source>
        <dbReference type="RuleBase" id="RU004196"/>
    </source>
</evidence>
<dbReference type="FunFam" id="1.10.3260.10:FF:000004">
    <property type="entry name" value="DNA ligase"/>
    <property type="match status" value="1"/>
</dbReference>
<dbReference type="AlphaFoldDB" id="A0A0L0NGR2"/>
<accession>A0A0L0NGR2</accession>
<dbReference type="PROSITE" id="PS50160">
    <property type="entry name" value="DNA_LIGASE_A3"/>
    <property type="match status" value="1"/>
</dbReference>
<dbReference type="InterPro" id="IPR012308">
    <property type="entry name" value="DNA_ligase_ATP-dep_N"/>
</dbReference>